<dbReference type="Proteomes" id="UP001195483">
    <property type="component" value="Unassembled WGS sequence"/>
</dbReference>
<proteinExistence type="predicted"/>
<dbReference type="InterPro" id="IPR013149">
    <property type="entry name" value="ADH-like_C"/>
</dbReference>
<reference evidence="3" key="2">
    <citation type="journal article" date="2021" name="Genome Biol. Evol.">
        <title>Developing a high-quality reference genome for a parasitic bivalve with doubly uniparental inheritance (Bivalvia: Unionida).</title>
        <authorList>
            <person name="Smith C.H."/>
        </authorList>
    </citation>
    <scope>NUCLEOTIDE SEQUENCE</scope>
    <source>
        <strain evidence="3">CHS0354</strain>
        <tissue evidence="3">Mantle</tissue>
    </source>
</reference>
<protein>
    <recommendedName>
        <fullName evidence="2">Alcohol dehydrogenase-like C-terminal domain-containing protein</fullName>
    </recommendedName>
</protein>
<keyword evidence="4" id="KW-1185">Reference proteome</keyword>
<reference evidence="3" key="1">
    <citation type="journal article" date="2021" name="Genome Biol. Evol.">
        <title>A High-Quality Reference Genome for a Parasitic Bivalve with Doubly Uniparental Inheritance (Bivalvia: Unionida).</title>
        <authorList>
            <person name="Smith C.H."/>
        </authorList>
    </citation>
    <scope>NUCLEOTIDE SEQUENCE</scope>
    <source>
        <strain evidence="3">CHS0354</strain>
    </source>
</reference>
<comment type="caution">
    <text evidence="3">The sequence shown here is derived from an EMBL/GenBank/DDBJ whole genome shotgun (WGS) entry which is preliminary data.</text>
</comment>
<dbReference type="AlphaFoldDB" id="A0AAE0VRH6"/>
<evidence type="ECO:0000313" key="4">
    <source>
        <dbReference type="Proteomes" id="UP001195483"/>
    </source>
</evidence>
<evidence type="ECO:0000256" key="1">
    <source>
        <dbReference type="SAM" id="MobiDB-lite"/>
    </source>
</evidence>
<accession>A0AAE0VRH6</accession>
<gene>
    <name evidence="3" type="ORF">CHS0354_022517</name>
</gene>
<reference evidence="3" key="3">
    <citation type="submission" date="2023-05" db="EMBL/GenBank/DDBJ databases">
        <authorList>
            <person name="Smith C.H."/>
        </authorList>
    </citation>
    <scope>NUCLEOTIDE SEQUENCE</scope>
    <source>
        <strain evidence="3">CHS0354</strain>
        <tissue evidence="3">Mantle</tissue>
    </source>
</reference>
<organism evidence="3 4">
    <name type="scientific">Potamilus streckersoni</name>
    <dbReference type="NCBI Taxonomy" id="2493646"/>
    <lineage>
        <taxon>Eukaryota</taxon>
        <taxon>Metazoa</taxon>
        <taxon>Spiralia</taxon>
        <taxon>Lophotrochozoa</taxon>
        <taxon>Mollusca</taxon>
        <taxon>Bivalvia</taxon>
        <taxon>Autobranchia</taxon>
        <taxon>Heteroconchia</taxon>
        <taxon>Palaeoheterodonta</taxon>
        <taxon>Unionida</taxon>
        <taxon>Unionoidea</taxon>
        <taxon>Unionidae</taxon>
        <taxon>Ambleminae</taxon>
        <taxon>Lampsilini</taxon>
        <taxon>Potamilus</taxon>
    </lineage>
</organism>
<evidence type="ECO:0000259" key="2">
    <source>
        <dbReference type="Pfam" id="PF00107"/>
    </source>
</evidence>
<evidence type="ECO:0000313" key="3">
    <source>
        <dbReference type="EMBL" id="KAK3586365.1"/>
    </source>
</evidence>
<feature type="region of interest" description="Disordered" evidence="1">
    <location>
        <begin position="1"/>
        <end position="22"/>
    </location>
</feature>
<dbReference type="SUPFAM" id="SSF51735">
    <property type="entry name" value="NAD(P)-binding Rossmann-fold domains"/>
    <property type="match status" value="1"/>
</dbReference>
<dbReference type="Pfam" id="PF00107">
    <property type="entry name" value="ADH_zinc_N"/>
    <property type="match status" value="1"/>
</dbReference>
<feature type="domain" description="Alcohol dehydrogenase-like C-terminal" evidence="2">
    <location>
        <begin position="100"/>
        <end position="174"/>
    </location>
</feature>
<dbReference type="EMBL" id="JAEAOA010001361">
    <property type="protein sequence ID" value="KAK3586365.1"/>
    <property type="molecule type" value="Genomic_DNA"/>
</dbReference>
<dbReference type="Gene3D" id="3.40.50.720">
    <property type="entry name" value="NAD(P)-binding Rossmann-like Domain"/>
    <property type="match status" value="1"/>
</dbReference>
<dbReference type="InterPro" id="IPR036291">
    <property type="entry name" value="NAD(P)-bd_dom_sf"/>
</dbReference>
<sequence>MTVPHLQDSTENELPEGNHTENERIKLVTPCGNPVVAIEAPVSAENHDALTSNILMAAKQHLEKLEESEVIVLIIGTSQSERIVVEIASKIPAYFKDQVNIFIADSSIERLMAAQKVCTDVIHWPADEDEPSLVEKTKSTCKGGADLILDFVGTPRTIKRAIKLLNKGGSLVIGTDTITKSSTSLHTLIAQESTNGIPENKNINETIASDHFKLHCIMSYDSFEV</sequence>
<name>A0AAE0VRH6_9BIVA</name>